<organism evidence="3 4">
    <name type="scientific">Mycoemilia scoparia</name>
    <dbReference type="NCBI Taxonomy" id="417184"/>
    <lineage>
        <taxon>Eukaryota</taxon>
        <taxon>Fungi</taxon>
        <taxon>Fungi incertae sedis</taxon>
        <taxon>Zoopagomycota</taxon>
        <taxon>Kickxellomycotina</taxon>
        <taxon>Kickxellomycetes</taxon>
        <taxon>Kickxellales</taxon>
        <taxon>Kickxellaceae</taxon>
        <taxon>Mycoemilia</taxon>
    </lineage>
</organism>
<protein>
    <submittedName>
        <fullName evidence="3">Uncharacterized protein</fullName>
    </submittedName>
</protein>
<name>A0A9W7ZTZ1_9FUNG</name>
<keyword evidence="1" id="KW-0175">Coiled coil</keyword>
<feature type="compositionally biased region" description="Basic and acidic residues" evidence="2">
    <location>
        <begin position="102"/>
        <end position="112"/>
    </location>
</feature>
<feature type="compositionally biased region" description="Polar residues" evidence="2">
    <location>
        <begin position="128"/>
        <end position="137"/>
    </location>
</feature>
<evidence type="ECO:0000313" key="3">
    <source>
        <dbReference type="EMBL" id="KAJ1913042.1"/>
    </source>
</evidence>
<feature type="coiled-coil region" evidence="1">
    <location>
        <begin position="180"/>
        <end position="207"/>
    </location>
</feature>
<dbReference type="AlphaFoldDB" id="A0A9W7ZTZ1"/>
<proteinExistence type="predicted"/>
<dbReference type="Proteomes" id="UP001150538">
    <property type="component" value="Unassembled WGS sequence"/>
</dbReference>
<keyword evidence="4" id="KW-1185">Reference proteome</keyword>
<gene>
    <name evidence="3" type="ORF">H4219_005378</name>
</gene>
<comment type="caution">
    <text evidence="3">The sequence shown here is derived from an EMBL/GenBank/DDBJ whole genome shotgun (WGS) entry which is preliminary data.</text>
</comment>
<evidence type="ECO:0000256" key="1">
    <source>
        <dbReference type="SAM" id="Coils"/>
    </source>
</evidence>
<evidence type="ECO:0000313" key="4">
    <source>
        <dbReference type="Proteomes" id="UP001150538"/>
    </source>
</evidence>
<sequence length="372" mass="42071">MVTYIKGGVLSDETIERLYEINKLPRELCENFFNNILELFSKEYIGDKDRELLNKCPNARAAAILLMTYGQRLLSNDEAKLKGHIDSTASYAKFLARENSDTDSTKISKSDESAPVDDREESAKPTVINDSNSSKDQNPIPRSPEISNDATIMIDAGSFLKKVGLSKHFNKATKTINDVCKNVTASIQKEFEELNNYNQELSQEEIVEHKFRTVVCTISNAMRKKSNKRKIENEFIVSRHLATKKSGDKVEASLYPYYSKKDPFSNLLLNIEIKANKSKPSSSEYEQIVNNATDTLKSEQKNYTFSGLVKGSELYFYCFSKDVKAFRVDLGKVIPESIGDVAKIKSSIRFLAFLMTLDQVSLGFAFKDDKKK</sequence>
<reference evidence="3" key="1">
    <citation type="submission" date="2022-07" db="EMBL/GenBank/DDBJ databases">
        <title>Phylogenomic reconstructions and comparative analyses of Kickxellomycotina fungi.</title>
        <authorList>
            <person name="Reynolds N.K."/>
            <person name="Stajich J.E."/>
            <person name="Barry K."/>
            <person name="Grigoriev I.V."/>
            <person name="Crous P."/>
            <person name="Smith M.E."/>
        </authorList>
    </citation>
    <scope>NUCLEOTIDE SEQUENCE</scope>
    <source>
        <strain evidence="3">NBRC 100468</strain>
    </source>
</reference>
<feature type="region of interest" description="Disordered" evidence="2">
    <location>
        <begin position="102"/>
        <end position="148"/>
    </location>
</feature>
<accession>A0A9W7ZTZ1</accession>
<dbReference type="EMBL" id="JANBPU010000291">
    <property type="protein sequence ID" value="KAJ1913042.1"/>
    <property type="molecule type" value="Genomic_DNA"/>
</dbReference>
<evidence type="ECO:0000256" key="2">
    <source>
        <dbReference type="SAM" id="MobiDB-lite"/>
    </source>
</evidence>